<dbReference type="GO" id="GO:0005615">
    <property type="term" value="C:extracellular space"/>
    <property type="evidence" value="ECO:0007669"/>
    <property type="project" value="UniProtKB-KW"/>
</dbReference>
<evidence type="ECO:0000259" key="3">
    <source>
        <dbReference type="Pfam" id="PF00048"/>
    </source>
</evidence>
<dbReference type="InParanoid" id="A0A6J0SW25"/>
<evidence type="ECO:0000256" key="2">
    <source>
        <dbReference type="SAM" id="SignalP"/>
    </source>
</evidence>
<dbReference type="GO" id="GO:0006955">
    <property type="term" value="P:immune response"/>
    <property type="evidence" value="ECO:0007669"/>
    <property type="project" value="InterPro"/>
</dbReference>
<feature type="chain" id="PRO_5046607110" evidence="2">
    <location>
        <begin position="28"/>
        <end position="99"/>
    </location>
</feature>
<sequence length="99" mass="11315">MKLFAAVILAMVLLQNFDVFMVRGALGSRTMPSSYCESLRTKEIKCQRIKSYSMLQNEPKNKVLLILKKKNTKVCVPAELSWVKKIILCLDKKNGTYKS</sequence>
<keyword evidence="1" id="KW-0202">Cytokine</keyword>
<name>A0A6J0SW25_9SAUR</name>
<dbReference type="GeneID" id="110074604"/>
<gene>
    <name evidence="5" type="primary">LOC110074604</name>
</gene>
<evidence type="ECO:0000256" key="1">
    <source>
        <dbReference type="ARBA" id="ARBA00022514"/>
    </source>
</evidence>
<reference evidence="5" key="1">
    <citation type="submission" date="2025-08" db="UniProtKB">
        <authorList>
            <consortium name="RefSeq"/>
        </authorList>
    </citation>
    <scope>IDENTIFICATION</scope>
</reference>
<protein>
    <submittedName>
        <fullName evidence="5">Lymphotactin-like</fullName>
    </submittedName>
</protein>
<dbReference type="Proteomes" id="UP001652642">
    <property type="component" value="Chromosome 3"/>
</dbReference>
<feature type="signal peptide" evidence="2">
    <location>
        <begin position="1"/>
        <end position="27"/>
    </location>
</feature>
<dbReference type="GO" id="GO:0008009">
    <property type="term" value="F:chemokine activity"/>
    <property type="evidence" value="ECO:0007669"/>
    <property type="project" value="InterPro"/>
</dbReference>
<dbReference type="InterPro" id="IPR001811">
    <property type="entry name" value="Chemokine_IL8-like_dom"/>
</dbReference>
<evidence type="ECO:0000313" key="4">
    <source>
        <dbReference type="Proteomes" id="UP001652642"/>
    </source>
</evidence>
<keyword evidence="4" id="KW-1185">Reference proteome</keyword>
<proteinExistence type="predicted"/>
<organism evidence="4 5">
    <name type="scientific">Pogona vitticeps</name>
    <name type="common">central bearded dragon</name>
    <dbReference type="NCBI Taxonomy" id="103695"/>
    <lineage>
        <taxon>Eukaryota</taxon>
        <taxon>Metazoa</taxon>
        <taxon>Chordata</taxon>
        <taxon>Craniata</taxon>
        <taxon>Vertebrata</taxon>
        <taxon>Euteleostomi</taxon>
        <taxon>Lepidosauria</taxon>
        <taxon>Squamata</taxon>
        <taxon>Bifurcata</taxon>
        <taxon>Unidentata</taxon>
        <taxon>Episquamata</taxon>
        <taxon>Toxicofera</taxon>
        <taxon>Iguania</taxon>
        <taxon>Acrodonta</taxon>
        <taxon>Agamidae</taxon>
        <taxon>Amphibolurinae</taxon>
        <taxon>Pogona</taxon>
    </lineage>
</organism>
<dbReference type="AlphaFoldDB" id="A0A6J0SW25"/>
<accession>A0A6J0SW25</accession>
<dbReference type="RefSeq" id="XP_020640597.2">
    <property type="nucleotide sequence ID" value="XM_020784938.2"/>
</dbReference>
<evidence type="ECO:0000313" key="5">
    <source>
        <dbReference type="RefSeq" id="XP_020640597.2"/>
    </source>
</evidence>
<feature type="domain" description="Chemokine interleukin-8-like" evidence="3">
    <location>
        <begin position="36"/>
        <end position="88"/>
    </location>
</feature>
<dbReference type="Pfam" id="PF00048">
    <property type="entry name" value="IL8"/>
    <property type="match status" value="1"/>
</dbReference>
<dbReference type="KEGG" id="pvt:110074604"/>
<dbReference type="Gene3D" id="2.40.50.40">
    <property type="match status" value="1"/>
</dbReference>
<dbReference type="SUPFAM" id="SSF54117">
    <property type="entry name" value="Interleukin 8-like chemokines"/>
    <property type="match status" value="1"/>
</dbReference>
<dbReference type="InterPro" id="IPR036048">
    <property type="entry name" value="Interleukin_8-like_sf"/>
</dbReference>
<keyword evidence="2" id="KW-0732">Signal</keyword>